<protein>
    <submittedName>
        <fullName evidence="2">Uncharacterized protein</fullName>
    </submittedName>
</protein>
<sequence>MNTAPQVGNTVIITSRPNARKPEAKCAIGDIRITTGLVVDSSGARREAMAAIIPPTGGATWGPRRDLTPDQCGGYRRRL</sequence>
<dbReference type="Proteomes" id="UP000467327">
    <property type="component" value="Chromosome"/>
</dbReference>
<evidence type="ECO:0000256" key="1">
    <source>
        <dbReference type="SAM" id="MobiDB-lite"/>
    </source>
</evidence>
<dbReference type="EMBL" id="AP022561">
    <property type="protein sequence ID" value="BBX06986.1"/>
    <property type="molecule type" value="Genomic_DNA"/>
</dbReference>
<reference evidence="2 3" key="1">
    <citation type="journal article" date="2019" name="Emerg. Microbes Infect.">
        <title>Comprehensive subspecies identification of 175 nontuberculous mycobacteria species based on 7547 genomic profiles.</title>
        <authorList>
            <person name="Matsumoto Y."/>
            <person name="Kinjo T."/>
            <person name="Motooka D."/>
            <person name="Nabeya D."/>
            <person name="Jung N."/>
            <person name="Uechi K."/>
            <person name="Horii T."/>
            <person name="Iida T."/>
            <person name="Fujita J."/>
            <person name="Nakamura S."/>
        </authorList>
    </citation>
    <scope>NUCLEOTIDE SEQUENCE [LARGE SCALE GENOMIC DNA]</scope>
    <source>
        <strain evidence="2 3">JCM 6376</strain>
    </source>
</reference>
<proteinExistence type="predicted"/>
<evidence type="ECO:0000313" key="2">
    <source>
        <dbReference type="EMBL" id="BBX06986.1"/>
    </source>
</evidence>
<name>A0AAD1HKV9_9MYCO</name>
<dbReference type="KEGG" id="maic:MAIC_17890"/>
<gene>
    <name evidence="2" type="ORF">MAIC_17890</name>
</gene>
<organism evidence="2 3">
    <name type="scientific">Mycolicibacterium aichiense</name>
    <dbReference type="NCBI Taxonomy" id="1799"/>
    <lineage>
        <taxon>Bacteria</taxon>
        <taxon>Bacillati</taxon>
        <taxon>Actinomycetota</taxon>
        <taxon>Actinomycetes</taxon>
        <taxon>Mycobacteriales</taxon>
        <taxon>Mycobacteriaceae</taxon>
        <taxon>Mycolicibacterium</taxon>
    </lineage>
</organism>
<dbReference type="AlphaFoldDB" id="A0AAD1HKV9"/>
<feature type="region of interest" description="Disordered" evidence="1">
    <location>
        <begin position="55"/>
        <end position="79"/>
    </location>
</feature>
<evidence type="ECO:0000313" key="3">
    <source>
        <dbReference type="Proteomes" id="UP000467327"/>
    </source>
</evidence>
<keyword evidence="3" id="KW-1185">Reference proteome</keyword>
<accession>A0AAD1HKV9</accession>